<dbReference type="CDD" id="cd03188">
    <property type="entry name" value="GST_C_Beta"/>
    <property type="match status" value="1"/>
</dbReference>
<evidence type="ECO:0000259" key="2">
    <source>
        <dbReference type="PROSITE" id="PS50405"/>
    </source>
</evidence>
<feature type="domain" description="GST N-terminal" evidence="1">
    <location>
        <begin position="1"/>
        <end position="83"/>
    </location>
</feature>
<name>A0A918P2L3_9NEIS</name>
<evidence type="ECO:0000313" key="3">
    <source>
        <dbReference type="EMBL" id="GGY12497.1"/>
    </source>
</evidence>
<dbReference type="InterPro" id="IPR010987">
    <property type="entry name" value="Glutathione-S-Trfase_C-like"/>
</dbReference>
<comment type="caution">
    <text evidence="3">The sequence shown here is derived from an EMBL/GenBank/DDBJ whole genome shotgun (WGS) entry which is preliminary data.</text>
</comment>
<evidence type="ECO:0000313" key="4">
    <source>
        <dbReference type="Proteomes" id="UP000645257"/>
    </source>
</evidence>
<dbReference type="EMBL" id="BMYX01000006">
    <property type="protein sequence ID" value="GGY12497.1"/>
    <property type="molecule type" value="Genomic_DNA"/>
</dbReference>
<reference evidence="3" key="2">
    <citation type="submission" date="2020-09" db="EMBL/GenBank/DDBJ databases">
        <authorList>
            <person name="Sun Q."/>
            <person name="Kim S."/>
        </authorList>
    </citation>
    <scope>NUCLEOTIDE SEQUENCE</scope>
    <source>
        <strain evidence="3">KCTC 32182</strain>
    </source>
</reference>
<dbReference type="RefSeq" id="WP_189532793.1">
    <property type="nucleotide sequence ID" value="NZ_BMYX01000006.1"/>
</dbReference>
<dbReference type="Gene3D" id="3.40.30.10">
    <property type="entry name" value="Glutaredoxin"/>
    <property type="match status" value="1"/>
</dbReference>
<dbReference type="SFLD" id="SFLDS00019">
    <property type="entry name" value="Glutathione_Transferase_(cytos"/>
    <property type="match status" value="1"/>
</dbReference>
<dbReference type="SUPFAM" id="SSF52833">
    <property type="entry name" value="Thioredoxin-like"/>
    <property type="match status" value="1"/>
</dbReference>
<dbReference type="SFLD" id="SFLDG00358">
    <property type="entry name" value="Main_(cytGST)"/>
    <property type="match status" value="1"/>
</dbReference>
<dbReference type="Pfam" id="PF00043">
    <property type="entry name" value="GST_C"/>
    <property type="match status" value="1"/>
</dbReference>
<dbReference type="CDD" id="cd03057">
    <property type="entry name" value="GST_N_Beta"/>
    <property type="match status" value="1"/>
</dbReference>
<feature type="domain" description="GST C-terminal" evidence="2">
    <location>
        <begin position="89"/>
        <end position="202"/>
    </location>
</feature>
<protein>
    <submittedName>
        <fullName evidence="3">Glutathione S-transferase</fullName>
    </submittedName>
</protein>
<dbReference type="PROSITE" id="PS50405">
    <property type="entry name" value="GST_CTER"/>
    <property type="match status" value="1"/>
</dbReference>
<dbReference type="InterPro" id="IPR040079">
    <property type="entry name" value="Glutathione_S-Trfase"/>
</dbReference>
<dbReference type="Gene3D" id="1.20.1050.10">
    <property type="match status" value="1"/>
</dbReference>
<proteinExistence type="predicted"/>
<dbReference type="PROSITE" id="PS50404">
    <property type="entry name" value="GST_NTER"/>
    <property type="match status" value="1"/>
</dbReference>
<dbReference type="Proteomes" id="UP000645257">
    <property type="component" value="Unassembled WGS sequence"/>
</dbReference>
<dbReference type="InterPro" id="IPR036249">
    <property type="entry name" value="Thioredoxin-like_sf"/>
</dbReference>
<dbReference type="InterPro" id="IPR036282">
    <property type="entry name" value="Glutathione-S-Trfase_C_sf"/>
</dbReference>
<accession>A0A918P2L3</accession>
<dbReference type="InterPro" id="IPR004045">
    <property type="entry name" value="Glutathione_S-Trfase_N"/>
</dbReference>
<dbReference type="InterPro" id="IPR004046">
    <property type="entry name" value="GST_C"/>
</dbReference>
<dbReference type="NCBIfam" id="NF007831">
    <property type="entry name" value="PRK10542.1"/>
    <property type="match status" value="1"/>
</dbReference>
<dbReference type="PANTHER" id="PTHR44051">
    <property type="entry name" value="GLUTATHIONE S-TRANSFERASE-RELATED"/>
    <property type="match status" value="1"/>
</dbReference>
<dbReference type="AlphaFoldDB" id="A0A918P2L3"/>
<dbReference type="Pfam" id="PF13409">
    <property type="entry name" value="GST_N_2"/>
    <property type="match status" value="1"/>
</dbReference>
<dbReference type="SFLD" id="SFLDG01150">
    <property type="entry name" value="Main.1:_Beta-like"/>
    <property type="match status" value="1"/>
</dbReference>
<evidence type="ECO:0000259" key="1">
    <source>
        <dbReference type="PROSITE" id="PS50404"/>
    </source>
</evidence>
<gene>
    <name evidence="3" type="primary">attY</name>
    <name evidence="3" type="ORF">GCM10011289_14610</name>
</gene>
<organism evidence="3 4">
    <name type="scientific">Paludibacterium paludis</name>
    <dbReference type="NCBI Taxonomy" id="1225769"/>
    <lineage>
        <taxon>Bacteria</taxon>
        <taxon>Pseudomonadati</taxon>
        <taxon>Pseudomonadota</taxon>
        <taxon>Betaproteobacteria</taxon>
        <taxon>Neisseriales</taxon>
        <taxon>Chromobacteriaceae</taxon>
        <taxon>Paludibacterium</taxon>
    </lineage>
</organism>
<reference evidence="3" key="1">
    <citation type="journal article" date="2014" name="Int. J. Syst. Evol. Microbiol.">
        <title>Complete genome sequence of Corynebacterium casei LMG S-19264T (=DSM 44701T), isolated from a smear-ripened cheese.</title>
        <authorList>
            <consortium name="US DOE Joint Genome Institute (JGI-PGF)"/>
            <person name="Walter F."/>
            <person name="Albersmeier A."/>
            <person name="Kalinowski J."/>
            <person name="Ruckert C."/>
        </authorList>
    </citation>
    <scope>NUCLEOTIDE SEQUENCE</scope>
    <source>
        <strain evidence="3">KCTC 32182</strain>
    </source>
</reference>
<keyword evidence="4" id="KW-1185">Reference proteome</keyword>
<sequence length="202" mass="22338">MKLYLSTGSCSLSVHIALCESGLAFSTEKVNLKVSPHLTESGAQFTSINPKGYVPALELDNGDILTEGPAIVQYIADLVPEKHLAPANGSMARYRLQEWLNFIATEIHKSFAPLWNPASSDEMKQAATTRIHSRLDWLAGELADRPYLMGEFTVADGYLFTCLNWMNYLKMPVENWPAVKSYLDRVAAREGVARAMKAEGLA</sequence>
<dbReference type="PANTHER" id="PTHR44051:SF8">
    <property type="entry name" value="GLUTATHIONE S-TRANSFERASE GSTA"/>
    <property type="match status" value="1"/>
</dbReference>
<dbReference type="SUPFAM" id="SSF47616">
    <property type="entry name" value="GST C-terminal domain-like"/>
    <property type="match status" value="1"/>
</dbReference>